<proteinExistence type="predicted"/>
<dbReference type="InterPro" id="IPR001853">
    <property type="entry name" value="DSBA-like_thioredoxin_dom"/>
</dbReference>
<dbReference type="PANTHER" id="PTHR13887:SF41">
    <property type="entry name" value="THIOREDOXIN SUPERFAMILY PROTEIN"/>
    <property type="match status" value="1"/>
</dbReference>
<dbReference type="PANTHER" id="PTHR13887">
    <property type="entry name" value="GLUTATHIONE S-TRANSFERASE KAPPA"/>
    <property type="match status" value="1"/>
</dbReference>
<sequence length="243" mass="27265">MKIQIWSDIACPFCYIAKQNLEQALIQLPSKDQVRIEYKSFELDPSASLYDGKSYMEKLASKFGGMEQAKQFLNHLTQQAENVGLSFNLDRLKSTNTLDAHRLLKWAKTQGEEEATLNDKLLNAHFTESKDVGDIETLADIAQASGFNREEALEALRDKAGFTDQVREDQQQAREYGISGVPFFIFNEKYALSGAQPAEVFSQVLEKILEEGRPATRFEVLSNETAGEGLCTDEGCAIPPRKK</sequence>
<dbReference type="InterPro" id="IPR036249">
    <property type="entry name" value="Thioredoxin-like_sf"/>
</dbReference>
<protein>
    <submittedName>
        <fullName evidence="2">DsbA family oxidoreductase</fullName>
    </submittedName>
</protein>
<dbReference type="Proteomes" id="UP000577724">
    <property type="component" value="Unassembled WGS sequence"/>
</dbReference>
<evidence type="ECO:0000313" key="2">
    <source>
        <dbReference type="EMBL" id="NUU56940.1"/>
    </source>
</evidence>
<name>A0ABX2MS70_9BACL</name>
<dbReference type="Pfam" id="PF01323">
    <property type="entry name" value="DSBA"/>
    <property type="match status" value="1"/>
</dbReference>
<accession>A0ABX2MS70</accession>
<dbReference type="EMBL" id="JABMCC010000117">
    <property type="protein sequence ID" value="NUU56940.1"/>
    <property type="molecule type" value="Genomic_DNA"/>
</dbReference>
<dbReference type="GeneID" id="97133606"/>
<comment type="caution">
    <text evidence="2">The sequence shown here is derived from an EMBL/GenBank/DDBJ whole genome shotgun (WGS) entry which is preliminary data.</text>
</comment>
<feature type="domain" description="DSBA-like thioredoxin" evidence="1">
    <location>
        <begin position="3"/>
        <end position="205"/>
    </location>
</feature>
<dbReference type="SUPFAM" id="SSF52833">
    <property type="entry name" value="Thioredoxin-like"/>
    <property type="match status" value="1"/>
</dbReference>
<evidence type="ECO:0000313" key="3">
    <source>
        <dbReference type="Proteomes" id="UP000577724"/>
    </source>
</evidence>
<evidence type="ECO:0000259" key="1">
    <source>
        <dbReference type="Pfam" id="PF01323"/>
    </source>
</evidence>
<dbReference type="RefSeq" id="WP_175382994.1">
    <property type="nucleotide sequence ID" value="NZ_CBCRYD010000048.1"/>
</dbReference>
<organism evidence="2 3">
    <name type="scientific">Paenibacillus taichungensis</name>
    <dbReference type="NCBI Taxonomy" id="484184"/>
    <lineage>
        <taxon>Bacteria</taxon>
        <taxon>Bacillati</taxon>
        <taxon>Bacillota</taxon>
        <taxon>Bacilli</taxon>
        <taxon>Bacillales</taxon>
        <taxon>Paenibacillaceae</taxon>
        <taxon>Paenibacillus</taxon>
    </lineage>
</organism>
<dbReference type="Gene3D" id="3.40.30.10">
    <property type="entry name" value="Glutaredoxin"/>
    <property type="match status" value="1"/>
</dbReference>
<dbReference type="CDD" id="cd03024">
    <property type="entry name" value="DsbA_FrnE"/>
    <property type="match status" value="1"/>
</dbReference>
<reference evidence="2 3" key="1">
    <citation type="submission" date="2020-05" db="EMBL/GenBank/DDBJ databases">
        <title>Genome Sequencing of Type Strains.</title>
        <authorList>
            <person name="Lemaire J.F."/>
            <person name="Inderbitzin P."/>
            <person name="Gregorio O.A."/>
            <person name="Collins S.B."/>
            <person name="Wespe N."/>
            <person name="Knight-Connoni V."/>
        </authorList>
    </citation>
    <scope>NUCLEOTIDE SEQUENCE [LARGE SCALE GENOMIC DNA]</scope>
    <source>
        <strain evidence="2 3">DSM 19942</strain>
    </source>
</reference>
<keyword evidence="3" id="KW-1185">Reference proteome</keyword>
<gene>
    <name evidence="2" type="ORF">HP548_22935</name>
</gene>